<dbReference type="Gene3D" id="1.10.287.130">
    <property type="match status" value="1"/>
</dbReference>
<dbReference type="GO" id="GO:0000155">
    <property type="term" value="F:phosphorelay sensor kinase activity"/>
    <property type="evidence" value="ECO:0007669"/>
    <property type="project" value="InterPro"/>
</dbReference>
<evidence type="ECO:0000313" key="11">
    <source>
        <dbReference type="Proteomes" id="UP000294813"/>
    </source>
</evidence>
<dbReference type="Pfam" id="PF10069">
    <property type="entry name" value="DICT"/>
    <property type="match status" value="1"/>
</dbReference>
<dbReference type="SUPFAM" id="SSF55874">
    <property type="entry name" value="ATPase domain of HSP90 chaperone/DNA topoisomerase II/histidine kinase"/>
    <property type="match status" value="1"/>
</dbReference>
<gene>
    <name evidence="10" type="ORF">EDD73_1455</name>
</gene>
<evidence type="ECO:0000256" key="4">
    <source>
        <dbReference type="ARBA" id="ARBA00022553"/>
    </source>
</evidence>
<dbReference type="PRINTS" id="PR00344">
    <property type="entry name" value="BCTRLSENSOR"/>
</dbReference>
<dbReference type="AlphaFoldDB" id="A0A4R2RKZ5"/>
<dbReference type="InterPro" id="IPR005467">
    <property type="entry name" value="His_kinase_dom"/>
</dbReference>
<dbReference type="Pfam" id="PF00512">
    <property type="entry name" value="HisKA"/>
    <property type="match status" value="1"/>
</dbReference>
<proteinExistence type="inferred from homology"/>
<dbReference type="PANTHER" id="PTHR43047:SF64">
    <property type="entry name" value="HISTIDINE KINASE CONTAINING CHEY-HOMOLOGOUS RECEIVER DOMAIN AND PAS DOMAIN-RELATED"/>
    <property type="match status" value="1"/>
</dbReference>
<dbReference type="SMART" id="SM00387">
    <property type="entry name" value="HATPase_c"/>
    <property type="match status" value="1"/>
</dbReference>
<dbReference type="EMBL" id="SLXT01000045">
    <property type="protein sequence ID" value="TCP59895.1"/>
    <property type="molecule type" value="Genomic_DNA"/>
</dbReference>
<evidence type="ECO:0000256" key="8">
    <source>
        <dbReference type="ARBA" id="ARBA00074306"/>
    </source>
</evidence>
<dbReference type="SMART" id="SM00388">
    <property type="entry name" value="HisKA"/>
    <property type="match status" value="1"/>
</dbReference>
<dbReference type="CDD" id="cd00082">
    <property type="entry name" value="HisKA"/>
    <property type="match status" value="1"/>
</dbReference>
<dbReference type="InterPro" id="IPR019278">
    <property type="entry name" value="DICT_dom"/>
</dbReference>
<keyword evidence="11" id="KW-1185">Reference proteome</keyword>
<reference evidence="10 11" key="1">
    <citation type="submission" date="2019-03" db="EMBL/GenBank/DDBJ databases">
        <title>Genomic Encyclopedia of Type Strains, Phase IV (KMG-IV): sequencing the most valuable type-strain genomes for metagenomic binning, comparative biology and taxonomic classification.</title>
        <authorList>
            <person name="Goeker M."/>
        </authorList>
    </citation>
    <scope>NUCLEOTIDE SEQUENCE [LARGE SCALE GENOMIC DNA]</scope>
    <source>
        <strain evidence="10 11">DSM 11170</strain>
    </source>
</reference>
<keyword evidence="6 10" id="KW-0418">Kinase</keyword>
<dbReference type="Pfam" id="PF02518">
    <property type="entry name" value="HATPase_c"/>
    <property type="match status" value="1"/>
</dbReference>
<sequence>MVGLHQTLSQNESALDKKVYSKSSMIGIRHAMEDIVMHFNVKAEMYVFFQDFNSFLVEKARYKQLDQVCAKLFVFARNINYLEVADFQNTVFIELTPDSPLKDEWNVVIVHPDQAMVFSFTELYERNRCCDDLMRQFEGFLTFSVPVVCQAATFLLNVVREYGHDYDPLYDDAIILKSQESPANKKMNLFINRIISKIEEKQKIIIHNKELLTSIHRELQQAQEEAQVASSVKKKFLNNVGHEIRTPMNSIVGMSELLMETAETEDRKHAAHLLYRSSNALLTVIQDVLDYSKLTNGSAVHDFKEVRLKEFIHHFVHLMLPKAKEKGITLETFFEIDDQPVLITDKVRLRKVLLSLVDNAIKFTHQGSVSIHVTVLKPIDHHDVFCFKVVDTGVGIDANEQNRIFESLAQSDDAMTRRHTGLGLSLAKGLVESLGGDMGCHSELGKGSTFWFTIPSTHPSHKHSFYDDEVLGPCCGI</sequence>
<dbReference type="InterPro" id="IPR003594">
    <property type="entry name" value="HATPase_dom"/>
</dbReference>
<dbReference type="RefSeq" id="WP_131921002.1">
    <property type="nucleotide sequence ID" value="NZ_JAOQNU010000046.1"/>
</dbReference>
<evidence type="ECO:0000256" key="2">
    <source>
        <dbReference type="ARBA" id="ARBA00006402"/>
    </source>
</evidence>
<keyword evidence="7" id="KW-0902">Two-component regulatory system</keyword>
<name>A0A4R2RKZ5_9FIRM</name>
<dbReference type="SUPFAM" id="SSF47384">
    <property type="entry name" value="Homodimeric domain of signal transducing histidine kinase"/>
    <property type="match status" value="1"/>
</dbReference>
<evidence type="ECO:0000256" key="1">
    <source>
        <dbReference type="ARBA" id="ARBA00000085"/>
    </source>
</evidence>
<dbReference type="InterPro" id="IPR036097">
    <property type="entry name" value="HisK_dim/P_sf"/>
</dbReference>
<dbReference type="Proteomes" id="UP000294813">
    <property type="component" value="Unassembled WGS sequence"/>
</dbReference>
<dbReference type="OrthoDB" id="9813151at2"/>
<evidence type="ECO:0000256" key="5">
    <source>
        <dbReference type="ARBA" id="ARBA00022679"/>
    </source>
</evidence>
<dbReference type="FunFam" id="3.30.565.10:FF:000010">
    <property type="entry name" value="Sensor histidine kinase RcsC"/>
    <property type="match status" value="1"/>
</dbReference>
<organism evidence="10 11">
    <name type="scientific">Heliophilum fasciatum</name>
    <dbReference type="NCBI Taxonomy" id="35700"/>
    <lineage>
        <taxon>Bacteria</taxon>
        <taxon>Bacillati</taxon>
        <taxon>Bacillota</taxon>
        <taxon>Clostridia</taxon>
        <taxon>Eubacteriales</taxon>
        <taxon>Heliobacteriaceae</taxon>
        <taxon>Heliophilum</taxon>
    </lineage>
</organism>
<dbReference type="InterPro" id="IPR036890">
    <property type="entry name" value="HATPase_C_sf"/>
</dbReference>
<comment type="similarity">
    <text evidence="2">In the N-terminal section; belongs to the phytochrome family.</text>
</comment>
<dbReference type="EC" id="2.7.13.3" evidence="3"/>
<evidence type="ECO:0000313" key="10">
    <source>
        <dbReference type="EMBL" id="TCP59895.1"/>
    </source>
</evidence>
<protein>
    <recommendedName>
        <fullName evidence="8">Circadian input-output histidine kinase CikA</fullName>
        <ecNumber evidence="3">2.7.13.3</ecNumber>
    </recommendedName>
</protein>
<evidence type="ECO:0000259" key="9">
    <source>
        <dbReference type="PROSITE" id="PS50109"/>
    </source>
</evidence>
<dbReference type="PROSITE" id="PS50109">
    <property type="entry name" value="HIS_KIN"/>
    <property type="match status" value="1"/>
</dbReference>
<evidence type="ECO:0000256" key="7">
    <source>
        <dbReference type="ARBA" id="ARBA00023012"/>
    </source>
</evidence>
<keyword evidence="4" id="KW-0597">Phosphoprotein</keyword>
<accession>A0A4R2RKZ5</accession>
<comment type="catalytic activity">
    <reaction evidence="1">
        <text>ATP + protein L-histidine = ADP + protein N-phospho-L-histidine.</text>
        <dbReference type="EC" id="2.7.13.3"/>
    </reaction>
</comment>
<dbReference type="PANTHER" id="PTHR43047">
    <property type="entry name" value="TWO-COMPONENT HISTIDINE PROTEIN KINASE"/>
    <property type="match status" value="1"/>
</dbReference>
<dbReference type="Gene3D" id="3.30.565.10">
    <property type="entry name" value="Histidine kinase-like ATPase, C-terminal domain"/>
    <property type="match status" value="1"/>
</dbReference>
<feature type="domain" description="Histidine kinase" evidence="9">
    <location>
        <begin position="239"/>
        <end position="458"/>
    </location>
</feature>
<evidence type="ECO:0000256" key="6">
    <source>
        <dbReference type="ARBA" id="ARBA00022777"/>
    </source>
</evidence>
<dbReference type="InterPro" id="IPR004358">
    <property type="entry name" value="Sig_transdc_His_kin-like_C"/>
</dbReference>
<evidence type="ECO:0000256" key="3">
    <source>
        <dbReference type="ARBA" id="ARBA00012438"/>
    </source>
</evidence>
<dbReference type="CDD" id="cd16922">
    <property type="entry name" value="HATPase_EvgS-ArcB-TorS-like"/>
    <property type="match status" value="1"/>
</dbReference>
<dbReference type="InterPro" id="IPR003661">
    <property type="entry name" value="HisK_dim/P_dom"/>
</dbReference>
<keyword evidence="5" id="KW-0808">Transferase</keyword>
<comment type="caution">
    <text evidence="10">The sequence shown here is derived from an EMBL/GenBank/DDBJ whole genome shotgun (WGS) entry which is preliminary data.</text>
</comment>